<reference evidence="1 2" key="1">
    <citation type="submission" date="2019-02" db="EMBL/GenBank/DDBJ databases">
        <title>Genomic Encyclopedia of Archaeal and Bacterial Type Strains, Phase II (KMG-II): from individual species to whole genera.</title>
        <authorList>
            <person name="Goeker M."/>
        </authorList>
    </citation>
    <scope>NUCLEOTIDE SEQUENCE [LARGE SCALE GENOMIC DNA]</scope>
    <source>
        <strain evidence="1 2">DSM 21411</strain>
    </source>
</reference>
<comment type="caution">
    <text evidence="1">The sequence shown here is derived from an EMBL/GenBank/DDBJ whole genome shotgun (WGS) entry which is preliminary data.</text>
</comment>
<sequence length="80" mass="8948">MNMQTIKHTFIGPIRQAVTMSNLPLKGALKDEQLEVISEAGILIKNDRIHQIGNYWDLYPEAQSIGAEMVSLTQIAAIRL</sequence>
<accession>A0A4Q7P899</accession>
<dbReference type="EMBL" id="SGXG01000001">
    <property type="protein sequence ID" value="RZS96315.1"/>
    <property type="molecule type" value="Genomic_DNA"/>
</dbReference>
<evidence type="ECO:0000313" key="2">
    <source>
        <dbReference type="Proteomes" id="UP000292209"/>
    </source>
</evidence>
<keyword evidence="2" id="KW-1185">Reference proteome</keyword>
<dbReference type="AlphaFoldDB" id="A0A4Q7P899"/>
<dbReference type="Proteomes" id="UP000292209">
    <property type="component" value="Unassembled WGS sequence"/>
</dbReference>
<protein>
    <submittedName>
        <fullName evidence="1">Uncharacterized protein</fullName>
    </submittedName>
</protein>
<evidence type="ECO:0000313" key="1">
    <source>
        <dbReference type="EMBL" id="RZS96315.1"/>
    </source>
</evidence>
<gene>
    <name evidence="1" type="ORF">BC751_1884</name>
</gene>
<proteinExistence type="predicted"/>
<name>A0A4Q7P899_9BACT</name>
<organism evidence="1 2">
    <name type="scientific">Cecembia calidifontis</name>
    <dbReference type="NCBI Taxonomy" id="1187080"/>
    <lineage>
        <taxon>Bacteria</taxon>
        <taxon>Pseudomonadati</taxon>
        <taxon>Bacteroidota</taxon>
        <taxon>Cytophagia</taxon>
        <taxon>Cytophagales</taxon>
        <taxon>Cyclobacteriaceae</taxon>
        <taxon>Cecembia</taxon>
    </lineage>
</organism>